<keyword evidence="3 13" id="KW-0963">Cytoplasm</keyword>
<dbReference type="GO" id="GO:0008360">
    <property type="term" value="P:regulation of cell shape"/>
    <property type="evidence" value="ECO:0007669"/>
    <property type="project" value="UniProtKB-KW"/>
</dbReference>
<gene>
    <name evidence="13 15" type="primary">murA</name>
    <name evidence="15" type="ORF">ABEG18_01175</name>
</gene>
<feature type="binding site" evidence="13">
    <location>
        <position position="305"/>
    </location>
    <ligand>
        <name>UDP-N-acetyl-alpha-D-glucosamine</name>
        <dbReference type="ChEBI" id="CHEBI:57705"/>
    </ligand>
</feature>
<dbReference type="HAMAP" id="MF_00111">
    <property type="entry name" value="MurA"/>
    <property type="match status" value="1"/>
</dbReference>
<feature type="modified residue" description="2-(S-cysteinyl)pyruvic acid O-phosphothioketal" evidence="13">
    <location>
        <position position="116"/>
    </location>
</feature>
<proteinExistence type="inferred from homology"/>
<evidence type="ECO:0000256" key="13">
    <source>
        <dbReference type="HAMAP-Rule" id="MF_00111"/>
    </source>
</evidence>
<evidence type="ECO:0000256" key="11">
    <source>
        <dbReference type="ARBA" id="ARBA00038367"/>
    </source>
</evidence>
<feature type="binding site" evidence="13">
    <location>
        <position position="327"/>
    </location>
    <ligand>
        <name>UDP-N-acetyl-alpha-D-glucosamine</name>
        <dbReference type="ChEBI" id="CHEBI:57705"/>
    </ligand>
</feature>
<dbReference type="GO" id="GO:0071555">
    <property type="term" value="P:cell wall organization"/>
    <property type="evidence" value="ECO:0007669"/>
    <property type="project" value="UniProtKB-KW"/>
</dbReference>
<dbReference type="GO" id="GO:0009252">
    <property type="term" value="P:peptidoglycan biosynthetic process"/>
    <property type="evidence" value="ECO:0007669"/>
    <property type="project" value="UniProtKB-UniRule"/>
</dbReference>
<evidence type="ECO:0000256" key="3">
    <source>
        <dbReference type="ARBA" id="ARBA00022490"/>
    </source>
</evidence>
<keyword evidence="6 13" id="KW-0133">Cell shape</keyword>
<dbReference type="PANTHER" id="PTHR43783:SF1">
    <property type="entry name" value="UDP-N-ACETYLGLUCOSAMINE 1-CARBOXYVINYLTRANSFERASE"/>
    <property type="match status" value="1"/>
</dbReference>
<dbReference type="GO" id="GO:0051301">
    <property type="term" value="P:cell division"/>
    <property type="evidence" value="ECO:0007669"/>
    <property type="project" value="UniProtKB-KW"/>
</dbReference>
<comment type="catalytic activity">
    <reaction evidence="12 13">
        <text>phosphoenolpyruvate + UDP-N-acetyl-alpha-D-glucosamine = UDP-N-acetyl-3-O-(1-carboxyvinyl)-alpha-D-glucosamine + phosphate</text>
        <dbReference type="Rhea" id="RHEA:18681"/>
        <dbReference type="ChEBI" id="CHEBI:43474"/>
        <dbReference type="ChEBI" id="CHEBI:57705"/>
        <dbReference type="ChEBI" id="CHEBI:58702"/>
        <dbReference type="ChEBI" id="CHEBI:68483"/>
        <dbReference type="EC" id="2.5.1.7"/>
    </reaction>
</comment>
<dbReference type="NCBIfam" id="NF006873">
    <property type="entry name" value="PRK09369.1"/>
    <property type="match status" value="1"/>
</dbReference>
<evidence type="ECO:0000256" key="12">
    <source>
        <dbReference type="ARBA" id="ARBA00047527"/>
    </source>
</evidence>
<dbReference type="PANTHER" id="PTHR43783">
    <property type="entry name" value="UDP-N-ACETYLGLUCOSAMINE 1-CARBOXYVINYLTRANSFERASE"/>
    <property type="match status" value="1"/>
</dbReference>
<sequence>MERLLIEGGHRLEGAVQIVGAKNAALPQLAAALLSPEPLTLTNLPDVADVRSMMTLLEHYGATVLARSGAVTVDAAAVVNREAPYDIVRRMRATILVLGPLLARFGHARVSQPGGCAIGARPVDLHLKALSALGTTIALDGGSIDARAPDGLRGGRILFGSPSVGATETALMAAVLARGETEIMNAAREPEVADLCACLVAMGAEIEGAGTHRILVQGGRALRKARHEILPDRVEAGTYAVAAAITGGQLELTGARLEHLAAVGEALEAAGVRIWPTDRGLMVSRPGRLKGVDITTEPYPGFSTDLQAQFMALMTIADGASMIRETVFENRFMHVPELSRLGANITLQGASAMVRGGAVLRGAPVMATDLRASVSLVLAGLAAQGETVVNRVYHLDRGYECLDKKLVRCGARIQRLRD</sequence>
<dbReference type="InterPro" id="IPR001986">
    <property type="entry name" value="Enolpyruvate_Tfrase_dom"/>
</dbReference>
<keyword evidence="4 13" id="KW-0132">Cell division</keyword>
<dbReference type="GO" id="GO:0005737">
    <property type="term" value="C:cytoplasm"/>
    <property type="evidence" value="ECO:0007669"/>
    <property type="project" value="UniProtKB-SubCell"/>
</dbReference>
<name>A0AAU7JHG1_9HYPH</name>
<organism evidence="15">
    <name type="scientific">Alsobacter sp. KACC 23698</name>
    <dbReference type="NCBI Taxonomy" id="3149229"/>
    <lineage>
        <taxon>Bacteria</taxon>
        <taxon>Pseudomonadati</taxon>
        <taxon>Pseudomonadota</taxon>
        <taxon>Alphaproteobacteria</taxon>
        <taxon>Hyphomicrobiales</taxon>
        <taxon>Alsobacteraceae</taxon>
        <taxon>Alsobacter</taxon>
    </lineage>
</organism>
<dbReference type="SUPFAM" id="SSF55205">
    <property type="entry name" value="EPT/RTPC-like"/>
    <property type="match status" value="1"/>
</dbReference>
<accession>A0AAU7JHG1</accession>
<dbReference type="AlphaFoldDB" id="A0AAU7JHG1"/>
<feature type="binding site" evidence="13">
    <location>
        <begin position="121"/>
        <end position="125"/>
    </location>
    <ligand>
        <name>UDP-N-acetyl-alpha-D-glucosamine</name>
        <dbReference type="ChEBI" id="CHEBI:57705"/>
    </ligand>
</feature>
<feature type="domain" description="Enolpyruvate transferase" evidence="14">
    <location>
        <begin position="7"/>
        <end position="406"/>
    </location>
</feature>
<feature type="binding site" evidence="13">
    <location>
        <position position="92"/>
    </location>
    <ligand>
        <name>UDP-N-acetyl-alpha-D-glucosamine</name>
        <dbReference type="ChEBI" id="CHEBI:57705"/>
    </ligand>
</feature>
<dbReference type="Pfam" id="PF00275">
    <property type="entry name" value="EPSP_synthase"/>
    <property type="match status" value="1"/>
</dbReference>
<keyword evidence="10 13" id="KW-0670">Pyruvate</keyword>
<dbReference type="EMBL" id="CP157484">
    <property type="protein sequence ID" value="XBO39429.1"/>
    <property type="molecule type" value="Genomic_DNA"/>
</dbReference>
<comment type="subcellular location">
    <subcellularLocation>
        <location evidence="1 13">Cytoplasm</location>
    </subcellularLocation>
</comment>
<evidence type="ECO:0000259" key="14">
    <source>
        <dbReference type="Pfam" id="PF00275"/>
    </source>
</evidence>
<dbReference type="Gene3D" id="3.65.10.10">
    <property type="entry name" value="Enolpyruvate transferase domain"/>
    <property type="match status" value="2"/>
</dbReference>
<keyword evidence="9 13" id="KW-0961">Cell wall biogenesis/degradation</keyword>
<dbReference type="FunFam" id="3.65.10.10:FF:000001">
    <property type="entry name" value="UDP-N-acetylglucosamine 1-carboxyvinyltransferase"/>
    <property type="match status" value="1"/>
</dbReference>
<feature type="active site" description="Proton donor" evidence="13">
    <location>
        <position position="116"/>
    </location>
</feature>
<dbReference type="InterPro" id="IPR013792">
    <property type="entry name" value="RNA3'P_cycl/enolpyr_Trfase_a/b"/>
</dbReference>
<keyword evidence="8 13" id="KW-0131">Cell cycle</keyword>
<evidence type="ECO:0000256" key="9">
    <source>
        <dbReference type="ARBA" id="ARBA00023316"/>
    </source>
</evidence>
<comment type="pathway">
    <text evidence="2 13">Cell wall biogenesis; peptidoglycan biosynthesis.</text>
</comment>
<evidence type="ECO:0000256" key="4">
    <source>
        <dbReference type="ARBA" id="ARBA00022618"/>
    </source>
</evidence>
<protein>
    <recommendedName>
        <fullName evidence="13">UDP-N-acetylglucosamine 1-carboxyvinyltransferase</fullName>
        <ecNumber evidence="13">2.5.1.7</ecNumber>
    </recommendedName>
    <alternativeName>
        <fullName evidence="13">Enoylpyruvate transferase</fullName>
    </alternativeName>
    <alternativeName>
        <fullName evidence="13">UDP-N-acetylglucosamine enolpyruvyl transferase</fullName>
        <shortName evidence="13">EPT</shortName>
    </alternativeName>
</protein>
<comment type="similarity">
    <text evidence="11 13">Belongs to the EPSP synthase family. MurA subfamily.</text>
</comment>
<feature type="binding site" evidence="13">
    <location>
        <begin position="22"/>
        <end position="23"/>
    </location>
    <ligand>
        <name>phosphoenolpyruvate</name>
        <dbReference type="ChEBI" id="CHEBI:58702"/>
    </ligand>
</feature>
<evidence type="ECO:0000256" key="10">
    <source>
        <dbReference type="ARBA" id="ARBA00023317"/>
    </source>
</evidence>
<reference evidence="15" key="1">
    <citation type="submission" date="2024-05" db="EMBL/GenBank/DDBJ databases">
        <authorList>
            <person name="Kim S."/>
            <person name="Heo J."/>
            <person name="Choi H."/>
            <person name="Choi Y."/>
            <person name="Kwon S.-W."/>
            <person name="Kim Y."/>
        </authorList>
    </citation>
    <scope>NUCLEOTIDE SEQUENCE</scope>
    <source>
        <strain evidence="15">KACC 23698</strain>
    </source>
</reference>
<dbReference type="InterPro" id="IPR036968">
    <property type="entry name" value="Enolpyruvate_Tfrase_sf"/>
</dbReference>
<evidence type="ECO:0000256" key="8">
    <source>
        <dbReference type="ARBA" id="ARBA00023306"/>
    </source>
</evidence>
<keyword evidence="5 13" id="KW-0808">Transferase</keyword>
<comment type="function">
    <text evidence="13">Cell wall formation. Adds enolpyruvyl to UDP-N-acetylglucosamine.</text>
</comment>
<dbReference type="InterPro" id="IPR050068">
    <property type="entry name" value="MurA_subfamily"/>
</dbReference>
<comment type="caution">
    <text evidence="13">Lacks conserved residue(s) required for the propagation of feature annotation.</text>
</comment>
<dbReference type="RefSeq" id="WP_406856271.1">
    <property type="nucleotide sequence ID" value="NZ_CP157484.1"/>
</dbReference>
<dbReference type="CDD" id="cd01555">
    <property type="entry name" value="UdpNAET"/>
    <property type="match status" value="1"/>
</dbReference>
<evidence type="ECO:0000256" key="5">
    <source>
        <dbReference type="ARBA" id="ARBA00022679"/>
    </source>
</evidence>
<evidence type="ECO:0000256" key="2">
    <source>
        <dbReference type="ARBA" id="ARBA00004752"/>
    </source>
</evidence>
<dbReference type="InterPro" id="IPR005750">
    <property type="entry name" value="UDP_GlcNAc_COvinyl_MurA"/>
</dbReference>
<evidence type="ECO:0000256" key="7">
    <source>
        <dbReference type="ARBA" id="ARBA00022984"/>
    </source>
</evidence>
<dbReference type="GO" id="GO:0019277">
    <property type="term" value="P:UDP-N-acetylgalactosamine biosynthetic process"/>
    <property type="evidence" value="ECO:0007669"/>
    <property type="project" value="InterPro"/>
</dbReference>
<evidence type="ECO:0000313" key="15">
    <source>
        <dbReference type="EMBL" id="XBO39429.1"/>
    </source>
</evidence>
<dbReference type="NCBIfam" id="TIGR01072">
    <property type="entry name" value="murA"/>
    <property type="match status" value="1"/>
</dbReference>
<evidence type="ECO:0000256" key="6">
    <source>
        <dbReference type="ARBA" id="ARBA00022960"/>
    </source>
</evidence>
<dbReference type="GO" id="GO:0008760">
    <property type="term" value="F:UDP-N-acetylglucosamine 1-carboxyvinyltransferase activity"/>
    <property type="evidence" value="ECO:0007669"/>
    <property type="project" value="UniProtKB-UniRule"/>
</dbReference>
<keyword evidence="7 13" id="KW-0573">Peptidoglycan synthesis</keyword>
<dbReference type="EC" id="2.5.1.7" evidence="13"/>
<evidence type="ECO:0000256" key="1">
    <source>
        <dbReference type="ARBA" id="ARBA00004496"/>
    </source>
</evidence>